<dbReference type="InterPro" id="IPR010977">
    <property type="entry name" value="Aromatic_deC"/>
</dbReference>
<dbReference type="STRING" id="1344416.A0A139A788"/>
<dbReference type="InterPro" id="IPR015421">
    <property type="entry name" value="PyrdxlP-dep_Trfase_major"/>
</dbReference>
<dbReference type="GO" id="GO:0016740">
    <property type="term" value="F:transferase activity"/>
    <property type="evidence" value="ECO:0007669"/>
    <property type="project" value="UniProtKB-KW"/>
</dbReference>
<evidence type="ECO:0000256" key="5">
    <source>
        <dbReference type="ARBA" id="ARBA00023239"/>
    </source>
</evidence>
<keyword evidence="3" id="KW-0210">Decarboxylase</keyword>
<dbReference type="OrthoDB" id="2161780at2759"/>
<dbReference type="GO" id="GO:0019752">
    <property type="term" value="P:carboxylic acid metabolic process"/>
    <property type="evidence" value="ECO:0007669"/>
    <property type="project" value="InterPro"/>
</dbReference>
<keyword evidence="4 6" id="KW-0663">Pyridoxal phosphate</keyword>
<name>A0A139A788_GONPJ</name>
<comment type="similarity">
    <text evidence="2 7">Belongs to the group II decarboxylase family.</text>
</comment>
<dbReference type="PANTHER" id="PTHR11999">
    <property type="entry name" value="GROUP II PYRIDOXAL-5-PHOSPHATE DECARBOXYLASE"/>
    <property type="match status" value="1"/>
</dbReference>
<dbReference type="EMBL" id="KQ965789">
    <property type="protein sequence ID" value="KXS12325.1"/>
    <property type="molecule type" value="Genomic_DNA"/>
</dbReference>
<feature type="modified residue" description="N6-(pyridoxal phosphate)lysine" evidence="6">
    <location>
        <position position="313"/>
    </location>
</feature>
<evidence type="ECO:0000256" key="4">
    <source>
        <dbReference type="ARBA" id="ARBA00022898"/>
    </source>
</evidence>
<evidence type="ECO:0000256" key="1">
    <source>
        <dbReference type="ARBA" id="ARBA00001933"/>
    </source>
</evidence>
<accession>A0A139A788</accession>
<organism evidence="8 9">
    <name type="scientific">Gonapodya prolifera (strain JEL478)</name>
    <name type="common">Monoblepharis prolifera</name>
    <dbReference type="NCBI Taxonomy" id="1344416"/>
    <lineage>
        <taxon>Eukaryota</taxon>
        <taxon>Fungi</taxon>
        <taxon>Fungi incertae sedis</taxon>
        <taxon>Chytridiomycota</taxon>
        <taxon>Chytridiomycota incertae sedis</taxon>
        <taxon>Monoblepharidomycetes</taxon>
        <taxon>Monoblepharidales</taxon>
        <taxon>Gonapodyaceae</taxon>
        <taxon>Gonapodya</taxon>
    </lineage>
</organism>
<dbReference type="GO" id="GO:0006520">
    <property type="term" value="P:amino acid metabolic process"/>
    <property type="evidence" value="ECO:0007669"/>
    <property type="project" value="InterPro"/>
</dbReference>
<protein>
    <submittedName>
        <fullName evidence="8">PLP-dependent transferase</fullName>
    </submittedName>
</protein>
<keyword evidence="8" id="KW-0808">Transferase</keyword>
<dbReference type="Gene3D" id="3.90.1150.10">
    <property type="entry name" value="Aspartate Aminotransferase, domain 1"/>
    <property type="match status" value="1"/>
</dbReference>
<dbReference type="Gene3D" id="3.40.640.10">
    <property type="entry name" value="Type I PLP-dependent aspartate aminotransferase-like (Major domain)"/>
    <property type="match status" value="1"/>
</dbReference>
<evidence type="ECO:0000256" key="2">
    <source>
        <dbReference type="ARBA" id="ARBA00009533"/>
    </source>
</evidence>
<dbReference type="Pfam" id="PF00282">
    <property type="entry name" value="Pyridoxal_deC"/>
    <property type="match status" value="1"/>
</dbReference>
<reference evidence="8 9" key="1">
    <citation type="journal article" date="2015" name="Genome Biol. Evol.">
        <title>Phylogenomic analyses indicate that early fungi evolved digesting cell walls of algal ancestors of land plants.</title>
        <authorList>
            <person name="Chang Y."/>
            <person name="Wang S."/>
            <person name="Sekimoto S."/>
            <person name="Aerts A.L."/>
            <person name="Choi C."/>
            <person name="Clum A."/>
            <person name="LaButti K.M."/>
            <person name="Lindquist E.A."/>
            <person name="Yee Ngan C."/>
            <person name="Ohm R.A."/>
            <person name="Salamov A.A."/>
            <person name="Grigoriev I.V."/>
            <person name="Spatafora J.W."/>
            <person name="Berbee M.L."/>
        </authorList>
    </citation>
    <scope>NUCLEOTIDE SEQUENCE [LARGE SCALE GENOMIC DNA]</scope>
    <source>
        <strain evidence="8 9">JEL478</strain>
    </source>
</reference>
<dbReference type="OMA" id="TEETHFC"/>
<dbReference type="GO" id="GO:0016831">
    <property type="term" value="F:carboxy-lyase activity"/>
    <property type="evidence" value="ECO:0007669"/>
    <property type="project" value="UniProtKB-KW"/>
</dbReference>
<dbReference type="PRINTS" id="PR00800">
    <property type="entry name" value="YHDCRBOXLASE"/>
</dbReference>
<comment type="cofactor">
    <cofactor evidence="1 6 7">
        <name>pyridoxal 5'-phosphate</name>
        <dbReference type="ChEBI" id="CHEBI:597326"/>
    </cofactor>
</comment>
<dbReference type="PANTHER" id="PTHR11999:SF70">
    <property type="entry name" value="MIP05841P"/>
    <property type="match status" value="1"/>
</dbReference>
<keyword evidence="5 7" id="KW-0456">Lyase</keyword>
<dbReference type="InterPro" id="IPR002129">
    <property type="entry name" value="PyrdxlP-dep_de-COase"/>
</dbReference>
<evidence type="ECO:0000313" key="8">
    <source>
        <dbReference type="EMBL" id="KXS12325.1"/>
    </source>
</evidence>
<dbReference type="InterPro" id="IPR015424">
    <property type="entry name" value="PyrdxlP-dep_Trfase"/>
</dbReference>
<sequence>MPVDIPAEDFRALGYQAVDIVTRHLQGLQSRADGEVSLTRKAVPDELKHKLMMADLPDEPVGDTSALLAAFERDVVGYPMGNGSAKFFGWVNSPPAPVGILADFLASGMNPSVAGGDHSATYVEHGVLKWMKEMLGYPSTSAGVLVSGGSVANIVCLAAMRFKMGGGTELRQKGFLGLAREGGEWSKPMVVYTSTEGHSCIQKAIELLGIGSSYLRKIPTVPGTFQLSIPHLLTQIESDRCDGLRPVCVAASAGTVNTGAIDDLDQLANVCEKEGMWFHVDGSFGAAGVLVDELKHLYKGMERADSLAVDQHKWLYVPIDCGCALVKDPLVLRQSFSLLPPYLLSDRSLPWFSEFTIEQTRPFRAAKLWLAIQSLGRNGYAEYIGRDIRMARELRNRIRNRGRVLEVVAEGPLSVTCFRYIPASGDREPALEQLNQLQDTIADLLQKDGRCFLTPTTFPVESLEAQVASLNMGSSDVAESTGVKVKALRACIVNYRVTEEDLDTLLAVVCECGEVAWKGMGATSR</sequence>
<evidence type="ECO:0000256" key="3">
    <source>
        <dbReference type="ARBA" id="ARBA00022793"/>
    </source>
</evidence>
<evidence type="ECO:0000256" key="7">
    <source>
        <dbReference type="RuleBase" id="RU000382"/>
    </source>
</evidence>
<evidence type="ECO:0000256" key="6">
    <source>
        <dbReference type="PIRSR" id="PIRSR602129-50"/>
    </source>
</evidence>
<dbReference type="Gene3D" id="3.90.1150.170">
    <property type="match status" value="1"/>
</dbReference>
<evidence type="ECO:0000313" key="9">
    <source>
        <dbReference type="Proteomes" id="UP000070544"/>
    </source>
</evidence>
<keyword evidence="9" id="KW-1185">Reference proteome</keyword>
<dbReference type="Proteomes" id="UP000070544">
    <property type="component" value="Unassembled WGS sequence"/>
</dbReference>
<dbReference type="InterPro" id="IPR015422">
    <property type="entry name" value="PyrdxlP-dep_Trfase_small"/>
</dbReference>
<dbReference type="AlphaFoldDB" id="A0A139A788"/>
<gene>
    <name evidence="8" type="ORF">M427DRAFT_157421</name>
</gene>
<dbReference type="SUPFAM" id="SSF53383">
    <property type="entry name" value="PLP-dependent transferases"/>
    <property type="match status" value="1"/>
</dbReference>
<proteinExistence type="inferred from homology"/>
<dbReference type="GO" id="GO:0030170">
    <property type="term" value="F:pyridoxal phosphate binding"/>
    <property type="evidence" value="ECO:0007669"/>
    <property type="project" value="InterPro"/>
</dbReference>